<dbReference type="SUPFAM" id="SSF53850">
    <property type="entry name" value="Periplasmic binding protein-like II"/>
    <property type="match status" value="1"/>
</dbReference>
<comment type="subcellular location">
    <subcellularLocation>
        <location evidence="2 10">Cell membrane</location>
        <topology evidence="2 10">Lipid-anchor</topology>
    </subcellularLocation>
</comment>
<comment type="subunit">
    <text evidence="4 10">The complex is composed of two ATP-binding proteins (PstB), two transmembrane proteins (PstC and PstA) and a solute-binding protein (PstS).</text>
</comment>
<evidence type="ECO:0000256" key="6">
    <source>
        <dbReference type="ARBA" id="ARBA00022592"/>
    </source>
</evidence>
<evidence type="ECO:0000256" key="3">
    <source>
        <dbReference type="ARBA" id="ARBA00008725"/>
    </source>
</evidence>
<dbReference type="InterPro" id="IPR050811">
    <property type="entry name" value="Phosphate_ABC_transporter"/>
</dbReference>
<dbReference type="GO" id="GO:0005886">
    <property type="term" value="C:plasma membrane"/>
    <property type="evidence" value="ECO:0007669"/>
    <property type="project" value="UniProtKB-SubCell"/>
</dbReference>
<organism evidence="12 13">
    <name type="scientific">Ectobacillus ponti</name>
    <dbReference type="NCBI Taxonomy" id="2961894"/>
    <lineage>
        <taxon>Bacteria</taxon>
        <taxon>Bacillati</taxon>
        <taxon>Bacillota</taxon>
        <taxon>Bacilli</taxon>
        <taxon>Bacillales</taxon>
        <taxon>Bacillaceae</taxon>
        <taxon>Ectobacillus</taxon>
    </lineage>
</organism>
<dbReference type="PANTHER" id="PTHR30570">
    <property type="entry name" value="PERIPLASMIC PHOSPHATE BINDING COMPONENT OF PHOSPHATE ABC TRANSPORTER"/>
    <property type="match status" value="1"/>
</dbReference>
<dbReference type="RefSeq" id="WP_254756500.1">
    <property type="nucleotide sequence ID" value="NZ_JANCLT010000001.1"/>
</dbReference>
<evidence type="ECO:0000256" key="8">
    <source>
        <dbReference type="ARBA" id="ARBA00023139"/>
    </source>
</evidence>
<dbReference type="InterPro" id="IPR011862">
    <property type="entry name" value="Phos-bd"/>
</dbReference>
<comment type="function">
    <text evidence="10">Involved in the system for phosphate transport across the cytoplasmic membrane.</text>
</comment>
<keyword evidence="8 10" id="KW-0564">Palmitate</keyword>
<dbReference type="Gene3D" id="3.40.190.10">
    <property type="entry name" value="Periplasmic binding protein-like II"/>
    <property type="match status" value="2"/>
</dbReference>
<dbReference type="PANTHER" id="PTHR30570:SF1">
    <property type="entry name" value="PHOSPHATE-BINDING PROTEIN PSTS"/>
    <property type="match status" value="1"/>
</dbReference>
<keyword evidence="10" id="KW-1003">Cell membrane</keyword>
<feature type="chain" id="PRO_5041489576" description="Phosphate-binding protein" evidence="10">
    <location>
        <begin position="23"/>
        <end position="310"/>
    </location>
</feature>
<evidence type="ECO:0000256" key="4">
    <source>
        <dbReference type="ARBA" id="ARBA00011529"/>
    </source>
</evidence>
<dbReference type="NCBIfam" id="TIGR02136">
    <property type="entry name" value="ptsS_2"/>
    <property type="match status" value="1"/>
</dbReference>
<name>A0AA42BR79_9BACI</name>
<dbReference type="Pfam" id="PF12849">
    <property type="entry name" value="PBP_like_2"/>
    <property type="match status" value="1"/>
</dbReference>
<evidence type="ECO:0000259" key="11">
    <source>
        <dbReference type="Pfam" id="PF12849"/>
    </source>
</evidence>
<evidence type="ECO:0000256" key="10">
    <source>
        <dbReference type="RuleBase" id="RU367119"/>
    </source>
</evidence>
<dbReference type="CDD" id="cd13654">
    <property type="entry name" value="PBP2_phosphate_like_2"/>
    <property type="match status" value="1"/>
</dbReference>
<evidence type="ECO:0000256" key="7">
    <source>
        <dbReference type="ARBA" id="ARBA00022729"/>
    </source>
</evidence>
<comment type="similarity">
    <text evidence="3 10">Belongs to the PstS family.</text>
</comment>
<dbReference type="EMBL" id="JANCLT010000001">
    <property type="protein sequence ID" value="MCP8967138.1"/>
    <property type="molecule type" value="Genomic_DNA"/>
</dbReference>
<dbReference type="GO" id="GO:0042301">
    <property type="term" value="F:phosphate ion binding"/>
    <property type="evidence" value="ECO:0007669"/>
    <property type="project" value="UniProtKB-UniRule"/>
</dbReference>
<feature type="signal peptide" evidence="10">
    <location>
        <begin position="1"/>
        <end position="22"/>
    </location>
</feature>
<keyword evidence="9 10" id="KW-0449">Lipoprotein</keyword>
<accession>A0AA42BR79</accession>
<evidence type="ECO:0000256" key="5">
    <source>
        <dbReference type="ARBA" id="ARBA00022448"/>
    </source>
</evidence>
<evidence type="ECO:0000313" key="13">
    <source>
        <dbReference type="Proteomes" id="UP001156102"/>
    </source>
</evidence>
<keyword evidence="6 10" id="KW-0592">Phosphate transport</keyword>
<keyword evidence="13" id="KW-1185">Reference proteome</keyword>
<keyword evidence="7 10" id="KW-0732">Signal</keyword>
<evidence type="ECO:0000256" key="2">
    <source>
        <dbReference type="ARBA" id="ARBA00004193"/>
    </source>
</evidence>
<dbReference type="GO" id="GO:0006817">
    <property type="term" value="P:phosphate ion transport"/>
    <property type="evidence" value="ECO:0007669"/>
    <property type="project" value="UniProtKB-UniRule"/>
</dbReference>
<gene>
    <name evidence="12" type="ORF">NK662_01125</name>
</gene>
<dbReference type="PROSITE" id="PS51257">
    <property type="entry name" value="PROKAR_LIPOPROTEIN"/>
    <property type="match status" value="1"/>
</dbReference>
<proteinExistence type="inferred from homology"/>
<evidence type="ECO:0000256" key="1">
    <source>
        <dbReference type="ARBA" id="ARBA00002841"/>
    </source>
</evidence>
<keyword evidence="5 10" id="KW-0813">Transport</keyword>
<comment type="caution">
    <text evidence="12">The sequence shown here is derived from an EMBL/GenBank/DDBJ whole genome shotgun (WGS) entry which is preliminary data.</text>
</comment>
<comment type="function">
    <text evidence="1">Part of the ABC transporter complex PstSACB involved in phosphate import.</text>
</comment>
<dbReference type="AlphaFoldDB" id="A0AA42BR79"/>
<protein>
    <recommendedName>
        <fullName evidence="10">Phosphate-binding protein</fullName>
    </recommendedName>
</protein>
<evidence type="ECO:0000256" key="9">
    <source>
        <dbReference type="ARBA" id="ARBA00023288"/>
    </source>
</evidence>
<dbReference type="Proteomes" id="UP001156102">
    <property type="component" value="Unassembled WGS sequence"/>
</dbReference>
<sequence>MRKVASGAAVFLLACAAWLAAAAGQEQAARPLLKGEVRMDGSSTVFPIMEAISEEYARRQPAVKTPISISGTGGGFHRFSKGEVDLTNASRAMKREERMSASAGQVAYTEFQIAYDGLSIVVSKDNNWIQNITEEELRQLWREEGRTKKWSDIRPDWPEQAIRFYAPGVDSGTYDYFQETILGDRQMVKSVAFSEDDNVLVRGVMSDPYAIGFLGFAYYSENKDRVRAVRVNGVLPTKESIKSGLYAPLSRPLYIYANNRSIKEKACVYDYLRFALQHGADLVEETGYVALPQRLYQQQVRQLEAVHTMP</sequence>
<keyword evidence="10" id="KW-0472">Membrane</keyword>
<feature type="domain" description="PBP" evidence="11">
    <location>
        <begin position="33"/>
        <end position="266"/>
    </location>
</feature>
<evidence type="ECO:0000313" key="12">
    <source>
        <dbReference type="EMBL" id="MCP8967138.1"/>
    </source>
</evidence>
<reference evidence="12" key="1">
    <citation type="submission" date="2022-07" db="EMBL/GenBank/DDBJ databases">
        <authorList>
            <person name="Li W.-J."/>
            <person name="Deng Q.-Q."/>
        </authorList>
    </citation>
    <scope>NUCLEOTIDE SEQUENCE</scope>
    <source>
        <strain evidence="12">SYSU M60031</strain>
    </source>
</reference>
<dbReference type="InterPro" id="IPR024370">
    <property type="entry name" value="PBP_domain"/>
</dbReference>